<keyword evidence="5" id="KW-0443">Lipid metabolism</keyword>
<comment type="catalytic activity">
    <reaction evidence="8">
        <text>sn-glycerol 1-phosphate + all-trans-heptaprenyl diphosphate = 3-heptaprenyl-sn-glycero-1-phosphate + diphosphate</text>
        <dbReference type="Rhea" id="RHEA:33495"/>
        <dbReference type="ChEBI" id="CHEBI:33019"/>
        <dbReference type="ChEBI" id="CHEBI:57685"/>
        <dbReference type="ChEBI" id="CHEBI:58206"/>
        <dbReference type="ChEBI" id="CHEBI:64781"/>
        <dbReference type="EC" id="2.5.1.n9"/>
    </reaction>
</comment>
<dbReference type="GO" id="GO:0120536">
    <property type="term" value="F:heptaprenylglyceryl phosphate synthase activity"/>
    <property type="evidence" value="ECO:0007669"/>
    <property type="project" value="UniProtKB-ARBA"/>
</dbReference>
<keyword evidence="1" id="KW-0444">Lipid biosynthesis</keyword>
<dbReference type="Pfam" id="PF01884">
    <property type="entry name" value="PcrB"/>
    <property type="match status" value="1"/>
</dbReference>
<dbReference type="InterPro" id="IPR039074">
    <property type="entry name" value="GGGP/HepGP_synthase_I"/>
</dbReference>
<evidence type="ECO:0000256" key="4">
    <source>
        <dbReference type="ARBA" id="ARBA00022842"/>
    </source>
</evidence>
<evidence type="ECO:0000256" key="6">
    <source>
        <dbReference type="ARBA" id="ARBA00023209"/>
    </source>
</evidence>
<sequence length="221" mass="24981">MNDDTKHIFKLDPAKIIKDQDLDKIINSKTDLIMVSGTDGVTSENITTVLEKIRDRGITIALEISHPDAVVPGFDHYYIPTVINTVNVKYSHGMLVEALMEYHDFIEYDNISLLPYIILNENCKAFTRAECKQINDEELLAMVHMLDKLYKMDYIYIEYSGMLGDRSLVKEAYDACEHAHVIYGGGIQNYDQAKLMSSASDTIVVGNIIYDDVESALTTII</sequence>
<keyword evidence="2" id="KW-0808">Transferase</keyword>
<dbReference type="PANTHER" id="PTHR40029:SF2">
    <property type="entry name" value="HEPTAPRENYLGLYCERYL PHOSPHATE SYNTHASE"/>
    <property type="match status" value="1"/>
</dbReference>
<dbReference type="GO" id="GO:0046474">
    <property type="term" value="P:glycerophospholipid biosynthetic process"/>
    <property type="evidence" value="ECO:0007669"/>
    <property type="project" value="TreeGrafter"/>
</dbReference>
<organism evidence="9 10">
    <name type="scientific">Jeotgalicoccus meleagridis</name>
    <dbReference type="NCBI Taxonomy" id="2759181"/>
    <lineage>
        <taxon>Bacteria</taxon>
        <taxon>Bacillati</taxon>
        <taxon>Bacillota</taxon>
        <taxon>Bacilli</taxon>
        <taxon>Bacillales</taxon>
        <taxon>Staphylococcaceae</taxon>
        <taxon>Jeotgalicoccus</taxon>
    </lineage>
</organism>
<dbReference type="Proteomes" id="UP000589351">
    <property type="component" value="Unassembled WGS sequence"/>
</dbReference>
<dbReference type="NCBIfam" id="TIGR01768">
    <property type="entry name" value="GGGP-family"/>
    <property type="match status" value="1"/>
</dbReference>
<evidence type="ECO:0000256" key="1">
    <source>
        <dbReference type="ARBA" id="ARBA00022516"/>
    </source>
</evidence>
<dbReference type="NCBIfam" id="NF003199">
    <property type="entry name" value="PRK04169.1-3"/>
    <property type="match status" value="1"/>
</dbReference>
<keyword evidence="6" id="KW-0594">Phospholipid biosynthesis</keyword>
<evidence type="ECO:0000313" key="9">
    <source>
        <dbReference type="EMBL" id="CAD2075356.1"/>
    </source>
</evidence>
<keyword evidence="4" id="KW-0460">Magnesium</keyword>
<name>A0A6V7REM6_9STAP</name>
<keyword evidence="3" id="KW-0479">Metal-binding</keyword>
<evidence type="ECO:0000313" key="10">
    <source>
        <dbReference type="Proteomes" id="UP000589351"/>
    </source>
</evidence>
<protein>
    <submittedName>
        <fullName evidence="9">Heptaprenylglyceryl phosphate synthase</fullName>
    </submittedName>
</protein>
<dbReference type="RefSeq" id="WP_185125364.1">
    <property type="nucleotide sequence ID" value="NZ_CAJEWD010000006.1"/>
</dbReference>
<evidence type="ECO:0000256" key="3">
    <source>
        <dbReference type="ARBA" id="ARBA00022723"/>
    </source>
</evidence>
<dbReference type="AlphaFoldDB" id="A0A6V7REM6"/>
<evidence type="ECO:0000256" key="8">
    <source>
        <dbReference type="ARBA" id="ARBA00048318"/>
    </source>
</evidence>
<reference evidence="9 10" key="1">
    <citation type="submission" date="2020-07" db="EMBL/GenBank/DDBJ databases">
        <authorList>
            <person name="Criscuolo A."/>
        </authorList>
    </citation>
    <scope>NUCLEOTIDE SEQUENCE [LARGE SCALE GENOMIC DNA]</scope>
    <source>
        <strain evidence="9">CIP111649</strain>
    </source>
</reference>
<evidence type="ECO:0000256" key="7">
    <source>
        <dbReference type="ARBA" id="ARBA00023264"/>
    </source>
</evidence>
<evidence type="ECO:0000256" key="2">
    <source>
        <dbReference type="ARBA" id="ARBA00022679"/>
    </source>
</evidence>
<dbReference type="CDD" id="cd02812">
    <property type="entry name" value="PcrB_like"/>
    <property type="match status" value="1"/>
</dbReference>
<dbReference type="InterPro" id="IPR008205">
    <property type="entry name" value="GGGP_HepGP_synthase"/>
</dbReference>
<keyword evidence="10" id="KW-1185">Reference proteome</keyword>
<evidence type="ECO:0000256" key="5">
    <source>
        <dbReference type="ARBA" id="ARBA00023098"/>
    </source>
</evidence>
<keyword evidence="7" id="KW-1208">Phospholipid metabolism</keyword>
<dbReference type="EMBL" id="CAJEWD010000006">
    <property type="protein sequence ID" value="CAD2075356.1"/>
    <property type="molecule type" value="Genomic_DNA"/>
</dbReference>
<proteinExistence type="predicted"/>
<comment type="caution">
    <text evidence="9">The sequence shown here is derived from an EMBL/GenBank/DDBJ whole genome shotgun (WGS) entry which is preliminary data.</text>
</comment>
<dbReference type="SUPFAM" id="SSF51395">
    <property type="entry name" value="FMN-linked oxidoreductases"/>
    <property type="match status" value="1"/>
</dbReference>
<dbReference type="PANTHER" id="PTHR40029">
    <property type="match status" value="1"/>
</dbReference>
<gene>
    <name evidence="9" type="primary">pcrB</name>
    <name evidence="9" type="ORF">JEODO184_00831</name>
</gene>
<accession>A0A6V7REM6</accession>
<dbReference type="Gene3D" id="3.20.20.390">
    <property type="entry name" value="FMN-linked oxidoreductases"/>
    <property type="match status" value="1"/>
</dbReference>
<dbReference type="InterPro" id="IPR038597">
    <property type="entry name" value="GGGP/HepGP_synthase_sf"/>
</dbReference>
<dbReference type="GO" id="GO:0046872">
    <property type="term" value="F:metal ion binding"/>
    <property type="evidence" value="ECO:0007669"/>
    <property type="project" value="UniProtKB-KW"/>
</dbReference>